<evidence type="ECO:0000313" key="1">
    <source>
        <dbReference type="EMBL" id="NVB72078.1"/>
    </source>
</evidence>
<dbReference type="EMBL" id="JABWDJ010000002">
    <property type="protein sequence ID" value="NVB72078.1"/>
    <property type="molecule type" value="Genomic_DNA"/>
</dbReference>
<accession>A0A7Y6PA39</accession>
<gene>
    <name evidence="1" type="ORF">HUV05_00865</name>
</gene>
<organism evidence="1 2">
    <name type="scientific">Phocaeicola vulgatus</name>
    <name type="common">Bacteroides vulgatus</name>
    <dbReference type="NCBI Taxonomy" id="821"/>
    <lineage>
        <taxon>Bacteria</taxon>
        <taxon>Pseudomonadati</taxon>
        <taxon>Bacteroidota</taxon>
        <taxon>Bacteroidia</taxon>
        <taxon>Bacteroidales</taxon>
        <taxon>Bacteroidaceae</taxon>
        <taxon>Phocaeicola</taxon>
    </lineage>
</organism>
<name>A0A7Y6PA39_PHOVU</name>
<sequence length="58" mass="6410">MAKGNKTFNIPGLSFSWKRALGITNAKQKFTRETGIPTSKSGLERKIGKIILKTLFGK</sequence>
<protein>
    <submittedName>
        <fullName evidence="1">Uncharacterized protein</fullName>
    </submittedName>
</protein>
<dbReference type="Proteomes" id="UP000524321">
    <property type="component" value="Unassembled WGS sequence"/>
</dbReference>
<proteinExistence type="predicted"/>
<dbReference type="RefSeq" id="WP_176350310.1">
    <property type="nucleotide sequence ID" value="NZ_JABWDJ010000002.1"/>
</dbReference>
<comment type="caution">
    <text evidence="1">The sequence shown here is derived from an EMBL/GenBank/DDBJ whole genome shotgun (WGS) entry which is preliminary data.</text>
</comment>
<reference evidence="1 2" key="2">
    <citation type="submission" date="2020-07" db="EMBL/GenBank/DDBJ databases">
        <title>Bacterial metabolism rescues the inhibition of intestinal drug absorption by food and drug additives.</title>
        <authorList>
            <person name="Zou L."/>
            <person name="Spanogiannopoulos P."/>
            <person name="Chien H.-C."/>
            <person name="Pieper L.M."/>
            <person name="Cai W."/>
            <person name="Khuri N."/>
            <person name="Pottel J."/>
            <person name="Vora B."/>
            <person name="Ni Z."/>
            <person name="Tsakalozou E."/>
            <person name="Zhang W."/>
            <person name="Shoichet B.K."/>
            <person name="Giacomini K.M."/>
            <person name="Turnbaugh P.J."/>
        </authorList>
    </citation>
    <scope>NUCLEOTIDE SEQUENCE [LARGE SCALE GENOMIC DNA]</scope>
    <source>
        <strain evidence="1 2">B33</strain>
    </source>
</reference>
<reference evidence="1 2" key="1">
    <citation type="submission" date="2020-04" db="EMBL/GenBank/DDBJ databases">
        <authorList>
            <person name="Pieper L."/>
        </authorList>
    </citation>
    <scope>NUCLEOTIDE SEQUENCE [LARGE SCALE GENOMIC DNA]</scope>
    <source>
        <strain evidence="1 2">B33</strain>
    </source>
</reference>
<evidence type="ECO:0000313" key="2">
    <source>
        <dbReference type="Proteomes" id="UP000524321"/>
    </source>
</evidence>
<dbReference type="AlphaFoldDB" id="A0A7Y6PA39"/>